<gene>
    <name evidence="3" type="ORF">Q6348_10870</name>
</gene>
<feature type="domain" description="PTS EIIB type-2" evidence="2">
    <location>
        <begin position="1"/>
        <end position="93"/>
    </location>
</feature>
<dbReference type="SUPFAM" id="SSF52794">
    <property type="entry name" value="PTS system IIB component-like"/>
    <property type="match status" value="1"/>
</dbReference>
<evidence type="ECO:0000256" key="1">
    <source>
        <dbReference type="ARBA" id="ARBA00022679"/>
    </source>
</evidence>
<evidence type="ECO:0000259" key="2">
    <source>
        <dbReference type="PROSITE" id="PS51099"/>
    </source>
</evidence>
<dbReference type="GO" id="GO:0016740">
    <property type="term" value="F:transferase activity"/>
    <property type="evidence" value="ECO:0007669"/>
    <property type="project" value="UniProtKB-KW"/>
</dbReference>
<dbReference type="InterPro" id="IPR003501">
    <property type="entry name" value="PTS_EIIB_2/3"/>
</dbReference>
<keyword evidence="3" id="KW-0762">Sugar transport</keyword>
<dbReference type="EC" id="2.7.1.-" evidence="3"/>
<proteinExistence type="predicted"/>
<keyword evidence="1 3" id="KW-0808">Transferase</keyword>
<dbReference type="CDD" id="cd05563">
    <property type="entry name" value="PTS_IIB_ascorbate"/>
    <property type="match status" value="1"/>
</dbReference>
<keyword evidence="3" id="KW-0813">Transport</keyword>
<dbReference type="Gene3D" id="3.40.50.2300">
    <property type="match status" value="1"/>
</dbReference>
<keyword evidence="4" id="KW-1185">Reference proteome</keyword>
<dbReference type="EMBL" id="JAUQYP010000001">
    <property type="protein sequence ID" value="MDO8107697.1"/>
    <property type="molecule type" value="Genomic_DNA"/>
</dbReference>
<evidence type="ECO:0000313" key="4">
    <source>
        <dbReference type="Proteomes" id="UP001232536"/>
    </source>
</evidence>
<dbReference type="Pfam" id="PF02302">
    <property type="entry name" value="PTS_IIB"/>
    <property type="match status" value="1"/>
</dbReference>
<organism evidence="3 4">
    <name type="scientific">Actinotalea lenta</name>
    <dbReference type="NCBI Taxonomy" id="3064654"/>
    <lineage>
        <taxon>Bacteria</taxon>
        <taxon>Bacillati</taxon>
        <taxon>Actinomycetota</taxon>
        <taxon>Actinomycetes</taxon>
        <taxon>Micrococcales</taxon>
        <taxon>Cellulomonadaceae</taxon>
        <taxon>Actinotalea</taxon>
    </lineage>
</organism>
<protein>
    <submittedName>
        <fullName evidence="3">PTS sugar transporter subunit IIB</fullName>
        <ecNumber evidence="3">2.7.1.-</ecNumber>
    </submittedName>
</protein>
<dbReference type="Proteomes" id="UP001232536">
    <property type="component" value="Unassembled WGS sequence"/>
</dbReference>
<evidence type="ECO:0000313" key="3">
    <source>
        <dbReference type="EMBL" id="MDO8107697.1"/>
    </source>
</evidence>
<comment type="caution">
    <text evidence="3">The sequence shown here is derived from an EMBL/GenBank/DDBJ whole genome shotgun (WGS) entry which is preliminary data.</text>
</comment>
<dbReference type="RefSeq" id="WP_304601308.1">
    <property type="nucleotide sequence ID" value="NZ_JAUQYP010000001.1"/>
</dbReference>
<dbReference type="InterPro" id="IPR036095">
    <property type="entry name" value="PTS_EIIB-like_sf"/>
</dbReference>
<accession>A0ABT9DER6</accession>
<dbReference type="PROSITE" id="PS51099">
    <property type="entry name" value="PTS_EIIB_TYPE_2"/>
    <property type="match status" value="1"/>
</dbReference>
<sequence>MKIITVCGMGIGTSILLKMNADRALERLGLIGDVEAVDLGAARGAAAGADLILTSAEVADALVDVPAQVRVVHDFMDIDEICRAITQAPDLRTAGG</sequence>
<name>A0ABT9DER6_9CELL</name>
<reference evidence="3 4" key="1">
    <citation type="submission" date="2023-07" db="EMBL/GenBank/DDBJ databases">
        <title>Description of novel actinomycetes strains, isolated from tidal flat sediment.</title>
        <authorList>
            <person name="Lu C."/>
        </authorList>
    </citation>
    <scope>NUCLEOTIDE SEQUENCE [LARGE SCALE GENOMIC DNA]</scope>
    <source>
        <strain evidence="3 4">SYSU T00b441</strain>
    </source>
</reference>
<dbReference type="InterPro" id="IPR013011">
    <property type="entry name" value="PTS_EIIB_2"/>
</dbReference>